<proteinExistence type="predicted"/>
<feature type="domain" description="GmrSD restriction endonucleases N-terminal" evidence="1">
    <location>
        <begin position="15"/>
        <end position="232"/>
    </location>
</feature>
<gene>
    <name evidence="2" type="ORF">I5L79_10605</name>
</gene>
<evidence type="ECO:0000313" key="2">
    <source>
        <dbReference type="EMBL" id="MBG8553999.1"/>
    </source>
</evidence>
<evidence type="ECO:0000259" key="1">
    <source>
        <dbReference type="Pfam" id="PF03235"/>
    </source>
</evidence>
<accession>A0ABS0L1L3</accession>
<dbReference type="Proteomes" id="UP000601099">
    <property type="component" value="Unassembled WGS sequence"/>
</dbReference>
<evidence type="ECO:0000313" key="3">
    <source>
        <dbReference type="Proteomes" id="UP000601099"/>
    </source>
</evidence>
<protein>
    <submittedName>
        <fullName evidence="2">DUF262 domain-containing protein</fullName>
    </submittedName>
</protein>
<comment type="caution">
    <text evidence="2">The sequence shown here is derived from an EMBL/GenBank/DDBJ whole genome shotgun (WGS) entry which is preliminary data.</text>
</comment>
<sequence>MTISNIDNVPISFWQLIKDRRIRIPLLQRDYAQGRADSQASLVRKLFLNALYEALTGANKAPLRLDFVYGQVESITLLPLDGQQRLTTLFLLHWYAAAKAGALQGASERLRKFSYQTRRSSRDFCLGLVGYQPNFKDITNGRVFRAHLQDAAWFQPIWKRDPTVEAMLVMLAAIHDKFQDIPDLFTRLTSDAVPVGFHFLNLTDVGLTDDLYLKMNSRGKPLTPFEKWKAAFDQLLIQHHKVHGEFSQKMDNKWLDFFWQQYDEEPDKLDQAIEEFIDFCTRMLGARQQVGKQKSKEASVDSFDWYREVYADEANVRELEQMLDQLSSLPGHKAADYFGELFTTQQEPGKVQLFGNGKVNLLAGLGEPGYKMKLLLYALLQYGKRVRPITVIDYALLDYVRVVRNYLEGRRRRQWWETGFVSVLDADNLSATLADLDALMPVATGNIYEHLATDLQPQIDGAWYRLEQEKARLFASRPELKEWVHQLEDLAVFRGQLLGFQPAIPPTDTQGLAALADKLPELARSAVAIWGDASNSHLTIRALLTEDDYSFDIGSGRWFFGLASDLYPMLTDDSQRKGLLLHFLQRFADTPGADASDRLQLMIDRWLESATPQTESWRYYFVRYPTMTSGHNLVLYHWAEDRAYEIRHLSRSSLKGFHINPYVRTVISLLNNSARCTNEDSRAHDREWSPLWLYKVPTSNGGTVDLSLYCEQPGWRLDLDTKVQLRLAPALMDEFALTKIEDLQQYWLPDCAGSDRVETAVQFINKLYQHPLIVGDSHSFG</sequence>
<dbReference type="Pfam" id="PF03235">
    <property type="entry name" value="GmrSD_N"/>
    <property type="match status" value="1"/>
</dbReference>
<dbReference type="RefSeq" id="WP_196955020.1">
    <property type="nucleotide sequence ID" value="NZ_JADWYK010000005.1"/>
</dbReference>
<name>A0ABS0L1L3_9BACT</name>
<reference evidence="2 3" key="1">
    <citation type="submission" date="2020-11" db="EMBL/GenBank/DDBJ databases">
        <title>Hymenobacter sp.</title>
        <authorList>
            <person name="Kim M.K."/>
        </authorList>
    </citation>
    <scope>NUCLEOTIDE SEQUENCE [LARGE SCALE GENOMIC DNA]</scope>
    <source>
        <strain evidence="2 3">BT594</strain>
    </source>
</reference>
<organism evidence="2 3">
    <name type="scientific">Hymenobacter guriensis</name>
    <dbReference type="NCBI Taxonomy" id="2793065"/>
    <lineage>
        <taxon>Bacteria</taxon>
        <taxon>Pseudomonadati</taxon>
        <taxon>Bacteroidota</taxon>
        <taxon>Cytophagia</taxon>
        <taxon>Cytophagales</taxon>
        <taxon>Hymenobacteraceae</taxon>
        <taxon>Hymenobacter</taxon>
    </lineage>
</organism>
<keyword evidence="3" id="KW-1185">Reference proteome</keyword>
<dbReference type="EMBL" id="JADWYK010000005">
    <property type="protein sequence ID" value="MBG8553999.1"/>
    <property type="molecule type" value="Genomic_DNA"/>
</dbReference>
<dbReference type="InterPro" id="IPR004919">
    <property type="entry name" value="GmrSD_N"/>
</dbReference>